<dbReference type="GO" id="GO:0005524">
    <property type="term" value="F:ATP binding"/>
    <property type="evidence" value="ECO:0007669"/>
    <property type="project" value="UniProtKB-UniRule"/>
</dbReference>
<dbReference type="GO" id="GO:0046872">
    <property type="term" value="F:metal ion binding"/>
    <property type="evidence" value="ECO:0007669"/>
    <property type="project" value="InterPro"/>
</dbReference>
<organism evidence="3 4">
    <name type="scientific">Candidatus Magnetoglobus multicellularis str. Araruama</name>
    <dbReference type="NCBI Taxonomy" id="890399"/>
    <lineage>
        <taxon>Bacteria</taxon>
        <taxon>Pseudomonadati</taxon>
        <taxon>Thermodesulfobacteriota</taxon>
        <taxon>Desulfobacteria</taxon>
        <taxon>Desulfobacterales</taxon>
        <taxon>Desulfobacteraceae</taxon>
        <taxon>Candidatus Magnetoglobus</taxon>
    </lineage>
</organism>
<sequence>MITVAVSGINAADNPGPGVGIIRALKESSLNVRTVGLAYDAMEPGIYLDHLVDKSYIMPYPSGDVVSFIERIRYIHSFEKLNAIISTLDAELPVFMDVESELARDGIRMLIPTKKMFELRNKGKLKELGEAINVKTPEYISCTSYGDLVHATQKVGFPCMIKGPFYEAFKANSQAEADSYFNKLAAKWGFPIIAQQFIKGQEYDVIGCGDGTGQNMGLFAIKKMTTTALGKVWNAVSIKNDPLLEACNRLLTHLSWRGGFEFEVLIEDKTENIYLLEINPRFPAWVYMSAACGINLPERMVQCLLDMEYDTHSNYDSGKIMIRYTNEILKDISDFEKISSYGELENQPMEVS</sequence>
<proteinExistence type="predicted"/>
<evidence type="ECO:0000256" key="1">
    <source>
        <dbReference type="PROSITE-ProRule" id="PRU00409"/>
    </source>
</evidence>
<reference evidence="4" key="1">
    <citation type="submission" date="2012-11" db="EMBL/GenBank/DDBJ databases">
        <authorList>
            <person name="Lucero-Rivera Y.E."/>
            <person name="Tovar-Ramirez D."/>
        </authorList>
    </citation>
    <scope>NUCLEOTIDE SEQUENCE [LARGE SCALE GENOMIC DNA]</scope>
    <source>
        <strain evidence="4">Araruama</strain>
    </source>
</reference>
<gene>
    <name evidence="3" type="ORF">OMM_01423</name>
</gene>
<keyword evidence="1" id="KW-0547">Nucleotide-binding</keyword>
<dbReference type="AlphaFoldDB" id="A0A1V1PDE8"/>
<dbReference type="Proteomes" id="UP000189670">
    <property type="component" value="Unassembled WGS sequence"/>
</dbReference>
<dbReference type="InterPro" id="IPR011761">
    <property type="entry name" value="ATP-grasp"/>
</dbReference>
<evidence type="ECO:0000313" key="3">
    <source>
        <dbReference type="EMBL" id="ETR72804.1"/>
    </source>
</evidence>
<dbReference type="Gene3D" id="3.30.470.20">
    <property type="entry name" value="ATP-grasp fold, B domain"/>
    <property type="match status" value="1"/>
</dbReference>
<evidence type="ECO:0000313" key="4">
    <source>
        <dbReference type="Proteomes" id="UP000189670"/>
    </source>
</evidence>
<dbReference type="EMBL" id="ATBP01000111">
    <property type="protein sequence ID" value="ETR72804.1"/>
    <property type="molecule type" value="Genomic_DNA"/>
</dbReference>
<accession>A0A1V1PDE8</accession>
<comment type="caution">
    <text evidence="3">The sequence shown here is derived from an EMBL/GenBank/DDBJ whole genome shotgun (WGS) entry which is preliminary data.</text>
</comment>
<dbReference type="Pfam" id="PF15632">
    <property type="entry name" value="ATPgrasp_Ter"/>
    <property type="match status" value="1"/>
</dbReference>
<dbReference type="SUPFAM" id="SSF56059">
    <property type="entry name" value="Glutathione synthetase ATP-binding domain-like"/>
    <property type="match status" value="1"/>
</dbReference>
<protein>
    <submittedName>
        <fullName evidence="3">Carbamoyl-phosphate synthase large subunit</fullName>
    </submittedName>
</protein>
<feature type="domain" description="ATP-grasp" evidence="2">
    <location>
        <begin position="126"/>
        <end position="305"/>
    </location>
</feature>
<dbReference type="Gene3D" id="3.40.50.20">
    <property type="match status" value="1"/>
</dbReference>
<keyword evidence="1" id="KW-0067">ATP-binding</keyword>
<evidence type="ECO:0000259" key="2">
    <source>
        <dbReference type="PROSITE" id="PS50975"/>
    </source>
</evidence>
<dbReference type="PROSITE" id="PS50975">
    <property type="entry name" value="ATP_GRASP"/>
    <property type="match status" value="1"/>
</dbReference>
<name>A0A1V1PDE8_9BACT</name>